<dbReference type="RefSeq" id="WP_234751678.1">
    <property type="nucleotide sequence ID" value="NZ_BAAAWN010000001.1"/>
</dbReference>
<dbReference type="EMBL" id="JBHMBC010000025">
    <property type="protein sequence ID" value="MFB9820999.1"/>
    <property type="molecule type" value="Genomic_DNA"/>
</dbReference>
<dbReference type="InterPro" id="IPR009799">
    <property type="entry name" value="EthD_dom"/>
</dbReference>
<keyword evidence="3" id="KW-1185">Reference proteome</keyword>
<reference evidence="2 3" key="1">
    <citation type="submission" date="2024-09" db="EMBL/GenBank/DDBJ databases">
        <authorList>
            <person name="Sun Q."/>
            <person name="Mori K."/>
        </authorList>
    </citation>
    <scope>NUCLEOTIDE SEQUENCE [LARGE SCALE GENOMIC DNA]</scope>
    <source>
        <strain evidence="2 3">JCM 1334</strain>
    </source>
</reference>
<comment type="caution">
    <text evidence="2">The sequence shown here is derived from an EMBL/GenBank/DDBJ whole genome shotgun (WGS) entry which is preliminary data.</text>
</comment>
<name>A0ABV5Y358_ARTRM</name>
<dbReference type="SUPFAM" id="SSF54909">
    <property type="entry name" value="Dimeric alpha+beta barrel"/>
    <property type="match status" value="1"/>
</dbReference>
<evidence type="ECO:0000259" key="1">
    <source>
        <dbReference type="Pfam" id="PF07110"/>
    </source>
</evidence>
<feature type="domain" description="EthD" evidence="1">
    <location>
        <begin position="12"/>
        <end position="99"/>
    </location>
</feature>
<dbReference type="Proteomes" id="UP001589702">
    <property type="component" value="Unassembled WGS sequence"/>
</dbReference>
<sequence>MIKMNVFLTRRADLTREEFNEYWTNTHTPLLAAMPANAENARKYVQFHSTGEQIPGLPSASYDGIAEVWVDDLAGAKALFVNDYYDTVIAGSAATFTDTDALTRRTGQTIVRLTAEELPHE</sequence>
<evidence type="ECO:0000313" key="3">
    <source>
        <dbReference type="Proteomes" id="UP001589702"/>
    </source>
</evidence>
<dbReference type="Pfam" id="PF07110">
    <property type="entry name" value="EthD"/>
    <property type="match status" value="1"/>
</dbReference>
<dbReference type="InterPro" id="IPR011008">
    <property type="entry name" value="Dimeric_a/b-barrel"/>
</dbReference>
<dbReference type="Gene3D" id="3.30.70.100">
    <property type="match status" value="1"/>
</dbReference>
<gene>
    <name evidence="2" type="ORF">ACFFP1_15995</name>
</gene>
<accession>A0ABV5Y358</accession>
<protein>
    <submittedName>
        <fullName evidence="2">EthD domain-containing protein</fullName>
    </submittedName>
</protein>
<dbReference type="NCBIfam" id="TIGR02118">
    <property type="entry name" value="EthD family reductase"/>
    <property type="match status" value="1"/>
</dbReference>
<evidence type="ECO:0000313" key="2">
    <source>
        <dbReference type="EMBL" id="MFB9820999.1"/>
    </source>
</evidence>
<proteinExistence type="predicted"/>
<organism evidence="2 3">
    <name type="scientific">Arthrobacter ramosus</name>
    <dbReference type="NCBI Taxonomy" id="1672"/>
    <lineage>
        <taxon>Bacteria</taxon>
        <taxon>Bacillati</taxon>
        <taxon>Actinomycetota</taxon>
        <taxon>Actinomycetes</taxon>
        <taxon>Micrococcales</taxon>
        <taxon>Micrococcaceae</taxon>
        <taxon>Arthrobacter</taxon>
    </lineage>
</organism>